<keyword evidence="4" id="KW-0547">Nucleotide-binding</keyword>
<dbReference type="PANTHER" id="PTHR30153:SF2">
    <property type="entry name" value="REPLICATIVE DNA HELICASE"/>
    <property type="match status" value="1"/>
</dbReference>
<evidence type="ECO:0000256" key="5">
    <source>
        <dbReference type="ARBA" id="ARBA00022801"/>
    </source>
</evidence>
<sequence length="442" mass="48151">MPHLPLVERSVLSLMIRDDRFRRRALGEGLKAEHFWSLRPLWEAIAALARSGHPVDVATLSTFLARDGRILEIGGHEALQAIAEQSVPGDNWTQWVRDLGSARARRVAVESAKWMAEAADGEEALEAAAAAEKAIKEAIAGPTRAKPMKQVMAEVLAELQDLVNAGPLPGVPTGIDELDAISGGMRAGELWVILAQTSGGKSVLMNQLGLSGLKAKKRGAFFSVEMLAGVVGARLISSHGVIPLEKLTQPKTNTKRDWNLIEAQMKELAAMEAWVDDTPKMSLSHVEAEAQRLTDAHGPLGIIVVDYIQILKGERAKNSNREEVVAMISSGLKQLAKAMKCPVVTGAQVNRSMIVRESDAISFDADAMLMIADDGIKVAKMRNGRKNDILRYRLNGQYQRFERISQREIDALEKAEKEAADEAADKAVASRGYGAGRNKQFK</sequence>
<protein>
    <recommendedName>
        <fullName evidence="10">DNA 5'-3' helicase</fullName>
        <ecNumber evidence="10">5.6.2.3</ecNumber>
    </recommendedName>
</protein>
<keyword evidence="3" id="KW-0235">DNA replication</keyword>
<dbReference type="Pfam" id="PF00772">
    <property type="entry name" value="DnaB"/>
    <property type="match status" value="1"/>
</dbReference>
<evidence type="ECO:0000256" key="1">
    <source>
        <dbReference type="ARBA" id="ARBA00008428"/>
    </source>
</evidence>
<evidence type="ECO:0000256" key="9">
    <source>
        <dbReference type="ARBA" id="ARBA00023235"/>
    </source>
</evidence>
<dbReference type="InterPro" id="IPR036185">
    <property type="entry name" value="DNA_heli_DnaB-like_N_sf"/>
</dbReference>
<evidence type="ECO:0000313" key="15">
    <source>
        <dbReference type="Proteomes" id="UP001165653"/>
    </source>
</evidence>
<dbReference type="InterPro" id="IPR007693">
    <property type="entry name" value="DNA_helicase_DnaB-like_N"/>
</dbReference>
<dbReference type="Proteomes" id="UP001165653">
    <property type="component" value="Unassembled WGS sequence"/>
</dbReference>
<evidence type="ECO:0000256" key="11">
    <source>
        <dbReference type="ARBA" id="ARBA00048954"/>
    </source>
</evidence>
<name>A0ABT3G9V1_9BACT</name>
<dbReference type="SUPFAM" id="SSF48024">
    <property type="entry name" value="N-terminal domain of DnaB helicase"/>
    <property type="match status" value="1"/>
</dbReference>
<feature type="region of interest" description="Disordered" evidence="12">
    <location>
        <begin position="420"/>
        <end position="442"/>
    </location>
</feature>
<dbReference type="Gene3D" id="3.40.50.300">
    <property type="entry name" value="P-loop containing nucleotide triphosphate hydrolases"/>
    <property type="match status" value="1"/>
</dbReference>
<evidence type="ECO:0000256" key="3">
    <source>
        <dbReference type="ARBA" id="ARBA00022705"/>
    </source>
</evidence>
<evidence type="ECO:0000256" key="6">
    <source>
        <dbReference type="ARBA" id="ARBA00022806"/>
    </source>
</evidence>
<proteinExistence type="inferred from homology"/>
<dbReference type="RefSeq" id="WP_264515544.1">
    <property type="nucleotide sequence ID" value="NZ_JAPDDR010000011.1"/>
</dbReference>
<accession>A0ABT3G9V1</accession>
<dbReference type="EMBL" id="JAPDDR010000011">
    <property type="protein sequence ID" value="MCW1915980.1"/>
    <property type="molecule type" value="Genomic_DNA"/>
</dbReference>
<reference evidence="14" key="1">
    <citation type="submission" date="2022-10" db="EMBL/GenBank/DDBJ databases">
        <title>Luteolibacter sp. GHJ8, whole genome shotgun sequencing project.</title>
        <authorList>
            <person name="Zhao G."/>
            <person name="Shen L."/>
        </authorList>
    </citation>
    <scope>NUCLEOTIDE SEQUENCE</scope>
    <source>
        <strain evidence="14">GHJ8</strain>
    </source>
</reference>
<dbReference type="PROSITE" id="PS51199">
    <property type="entry name" value="SF4_HELICASE"/>
    <property type="match status" value="1"/>
</dbReference>
<comment type="catalytic activity">
    <reaction evidence="11">
        <text>ATP + H2O = ADP + phosphate + H(+)</text>
        <dbReference type="Rhea" id="RHEA:13065"/>
        <dbReference type="ChEBI" id="CHEBI:15377"/>
        <dbReference type="ChEBI" id="CHEBI:15378"/>
        <dbReference type="ChEBI" id="CHEBI:30616"/>
        <dbReference type="ChEBI" id="CHEBI:43474"/>
        <dbReference type="ChEBI" id="CHEBI:456216"/>
        <dbReference type="EC" id="5.6.2.3"/>
    </reaction>
</comment>
<dbReference type="SUPFAM" id="SSF52540">
    <property type="entry name" value="P-loop containing nucleoside triphosphate hydrolases"/>
    <property type="match status" value="1"/>
</dbReference>
<organism evidence="14 15">
    <name type="scientific">Luteolibacter rhizosphaerae</name>
    <dbReference type="NCBI Taxonomy" id="2989719"/>
    <lineage>
        <taxon>Bacteria</taxon>
        <taxon>Pseudomonadati</taxon>
        <taxon>Verrucomicrobiota</taxon>
        <taxon>Verrucomicrobiia</taxon>
        <taxon>Verrucomicrobiales</taxon>
        <taxon>Verrucomicrobiaceae</taxon>
        <taxon>Luteolibacter</taxon>
    </lineage>
</organism>
<dbReference type="Pfam" id="PF03796">
    <property type="entry name" value="DnaB_C"/>
    <property type="match status" value="1"/>
</dbReference>
<feature type="domain" description="SF4 helicase" evidence="13">
    <location>
        <begin position="164"/>
        <end position="375"/>
    </location>
</feature>
<dbReference type="Gene3D" id="1.10.860.10">
    <property type="entry name" value="DNAb Helicase, Chain A"/>
    <property type="match status" value="1"/>
</dbReference>
<dbReference type="EC" id="5.6.2.3" evidence="10"/>
<keyword evidence="15" id="KW-1185">Reference proteome</keyword>
<evidence type="ECO:0000313" key="14">
    <source>
        <dbReference type="EMBL" id="MCW1915980.1"/>
    </source>
</evidence>
<dbReference type="InterPro" id="IPR016136">
    <property type="entry name" value="DNA_helicase_N/primase_C"/>
</dbReference>
<evidence type="ECO:0000256" key="2">
    <source>
        <dbReference type="ARBA" id="ARBA00022515"/>
    </source>
</evidence>
<evidence type="ECO:0000256" key="7">
    <source>
        <dbReference type="ARBA" id="ARBA00022840"/>
    </source>
</evidence>
<comment type="caution">
    <text evidence="14">The sequence shown here is derived from an EMBL/GenBank/DDBJ whole genome shotgun (WGS) entry which is preliminary data.</text>
</comment>
<keyword evidence="8" id="KW-0238">DNA-binding</keyword>
<comment type="similarity">
    <text evidence="1">Belongs to the helicase family. DnaB subfamily.</text>
</comment>
<keyword evidence="5" id="KW-0378">Hydrolase</keyword>
<keyword evidence="9" id="KW-0413">Isomerase</keyword>
<keyword evidence="7" id="KW-0067">ATP-binding</keyword>
<evidence type="ECO:0000256" key="12">
    <source>
        <dbReference type="SAM" id="MobiDB-lite"/>
    </source>
</evidence>
<keyword evidence="2" id="KW-0639">Primosome</keyword>
<dbReference type="InterPro" id="IPR027417">
    <property type="entry name" value="P-loop_NTPase"/>
</dbReference>
<keyword evidence="6" id="KW-0347">Helicase</keyword>
<evidence type="ECO:0000259" key="13">
    <source>
        <dbReference type="PROSITE" id="PS51199"/>
    </source>
</evidence>
<evidence type="ECO:0000256" key="10">
    <source>
        <dbReference type="ARBA" id="ARBA00044969"/>
    </source>
</evidence>
<dbReference type="PANTHER" id="PTHR30153">
    <property type="entry name" value="REPLICATIVE DNA HELICASE DNAB"/>
    <property type="match status" value="1"/>
</dbReference>
<dbReference type="InterPro" id="IPR007694">
    <property type="entry name" value="DNA_helicase_DnaB-like_C"/>
</dbReference>
<gene>
    <name evidence="14" type="ORF">OJ996_20500</name>
</gene>
<evidence type="ECO:0000256" key="8">
    <source>
        <dbReference type="ARBA" id="ARBA00023125"/>
    </source>
</evidence>
<evidence type="ECO:0000256" key="4">
    <source>
        <dbReference type="ARBA" id="ARBA00022741"/>
    </source>
</evidence>